<evidence type="ECO:0000256" key="22">
    <source>
        <dbReference type="ARBA" id="ARBA00049443"/>
    </source>
</evidence>
<feature type="non-terminal residue" evidence="24">
    <location>
        <position position="1"/>
    </location>
</feature>
<keyword evidence="25" id="KW-1185">Reference proteome</keyword>
<dbReference type="GO" id="GO:0004499">
    <property type="term" value="F:N,N-dimethylaniline monooxygenase activity"/>
    <property type="evidence" value="ECO:0007669"/>
    <property type="project" value="InterPro"/>
</dbReference>
<evidence type="ECO:0000256" key="18">
    <source>
        <dbReference type="ARBA" id="ARBA00045957"/>
    </source>
</evidence>
<dbReference type="InterPro" id="IPR036188">
    <property type="entry name" value="FAD/NAD-bd_sf"/>
</dbReference>
<evidence type="ECO:0000256" key="21">
    <source>
        <dbReference type="ARBA" id="ARBA00048088"/>
    </source>
</evidence>
<evidence type="ECO:0000256" key="6">
    <source>
        <dbReference type="ARBA" id="ARBA00022824"/>
    </source>
</evidence>
<dbReference type="GO" id="GO:0050660">
    <property type="term" value="F:flavin adenine dinucleotide binding"/>
    <property type="evidence" value="ECO:0007669"/>
    <property type="project" value="InterPro"/>
</dbReference>
<evidence type="ECO:0000256" key="16">
    <source>
        <dbReference type="ARBA" id="ARBA00034554"/>
    </source>
</evidence>
<evidence type="ECO:0000256" key="13">
    <source>
        <dbReference type="ARBA" id="ARBA00029725"/>
    </source>
</evidence>
<evidence type="ECO:0000256" key="15">
    <source>
        <dbReference type="ARBA" id="ARBA00034536"/>
    </source>
</evidence>
<evidence type="ECO:0000256" key="17">
    <source>
        <dbReference type="ARBA" id="ARBA00034561"/>
    </source>
</evidence>
<dbReference type="Gene3D" id="3.50.50.60">
    <property type="entry name" value="FAD/NAD(P)-binding domain"/>
    <property type="match status" value="2"/>
</dbReference>
<evidence type="ECO:0000256" key="11">
    <source>
        <dbReference type="ARBA" id="ARBA00023033"/>
    </source>
</evidence>
<evidence type="ECO:0000256" key="4">
    <source>
        <dbReference type="ARBA" id="ARBA00022630"/>
    </source>
</evidence>
<dbReference type="GO" id="GO:0005789">
    <property type="term" value="C:endoplasmic reticulum membrane"/>
    <property type="evidence" value="ECO:0007669"/>
    <property type="project" value="UniProtKB-SubCell"/>
</dbReference>
<comment type="subcellular location">
    <subcellularLocation>
        <location evidence="2">Endoplasmic reticulum membrane</location>
        <topology evidence="2">Single-pass membrane protein</topology>
    </subcellularLocation>
</comment>
<comment type="similarity">
    <text evidence="3">Belongs to the FMO family.</text>
</comment>
<dbReference type="Proteomes" id="UP000678393">
    <property type="component" value="Unassembled WGS sequence"/>
</dbReference>
<dbReference type="FunFam" id="3.50.50.60:FF:000159">
    <property type="entry name" value="Dimethylaniline monooxygenase [N-oxide-forming]"/>
    <property type="match status" value="1"/>
</dbReference>
<dbReference type="Pfam" id="PF00743">
    <property type="entry name" value="FMO-like"/>
    <property type="match status" value="2"/>
</dbReference>
<comment type="catalytic activity">
    <reaction evidence="20">
        <text>hypotaurine + NADPH + O2 + H(+) = taurine + NADP(+) + H2O</text>
        <dbReference type="Rhea" id="RHEA:69819"/>
        <dbReference type="ChEBI" id="CHEBI:15377"/>
        <dbReference type="ChEBI" id="CHEBI:15378"/>
        <dbReference type="ChEBI" id="CHEBI:15379"/>
        <dbReference type="ChEBI" id="CHEBI:57783"/>
        <dbReference type="ChEBI" id="CHEBI:57853"/>
        <dbReference type="ChEBI" id="CHEBI:58349"/>
        <dbReference type="ChEBI" id="CHEBI:507393"/>
        <dbReference type="EC" id="1.14.13.8"/>
    </reaction>
    <physiologicalReaction direction="left-to-right" evidence="20">
        <dbReference type="Rhea" id="RHEA:69820"/>
    </physiologicalReaction>
</comment>
<evidence type="ECO:0000256" key="5">
    <source>
        <dbReference type="ARBA" id="ARBA00022692"/>
    </source>
</evidence>
<name>A0A8S3ZE63_9EUPU</name>
<dbReference type="EMBL" id="CAJHNH020002779">
    <property type="protein sequence ID" value="CAG5127733.1"/>
    <property type="molecule type" value="Genomic_DNA"/>
</dbReference>
<comment type="catalytic activity">
    <reaction evidence="22">
        <text>N,N-dimethylaniline + NADPH + O2 + H(+) = N,N-dimethylaniline N-oxide + NADP(+) + H2O</text>
        <dbReference type="Rhea" id="RHEA:24468"/>
        <dbReference type="ChEBI" id="CHEBI:15377"/>
        <dbReference type="ChEBI" id="CHEBI:15378"/>
        <dbReference type="ChEBI" id="CHEBI:15379"/>
        <dbReference type="ChEBI" id="CHEBI:16269"/>
        <dbReference type="ChEBI" id="CHEBI:17735"/>
        <dbReference type="ChEBI" id="CHEBI:57783"/>
        <dbReference type="ChEBI" id="CHEBI:58349"/>
        <dbReference type="EC" id="1.14.13.8"/>
    </reaction>
    <physiologicalReaction direction="left-to-right" evidence="22">
        <dbReference type="Rhea" id="RHEA:24469"/>
    </physiologicalReaction>
</comment>
<evidence type="ECO:0000256" key="12">
    <source>
        <dbReference type="ARBA" id="ARBA00023136"/>
    </source>
</evidence>
<comment type="cofactor">
    <cofactor evidence="1">
        <name>FAD</name>
        <dbReference type="ChEBI" id="CHEBI:57692"/>
    </cofactor>
</comment>
<evidence type="ECO:0000256" key="20">
    <source>
        <dbReference type="ARBA" id="ARBA00048041"/>
    </source>
</evidence>
<keyword evidence="5" id="KW-0812">Transmembrane</keyword>
<evidence type="ECO:0000256" key="9">
    <source>
        <dbReference type="ARBA" id="ARBA00022989"/>
    </source>
</evidence>
<evidence type="ECO:0000256" key="3">
    <source>
        <dbReference type="ARBA" id="ARBA00009183"/>
    </source>
</evidence>
<feature type="compositionally biased region" description="Polar residues" evidence="23">
    <location>
        <begin position="322"/>
        <end position="345"/>
    </location>
</feature>
<dbReference type="EC" id="1.14.13.148" evidence="14"/>
<dbReference type="PANTHER" id="PTHR23023">
    <property type="entry name" value="DIMETHYLANILINE MONOOXYGENASE"/>
    <property type="match status" value="1"/>
</dbReference>
<evidence type="ECO:0000256" key="10">
    <source>
        <dbReference type="ARBA" id="ARBA00023002"/>
    </source>
</evidence>
<comment type="caution">
    <text evidence="24">The sequence shown here is derived from an EMBL/GenBank/DDBJ whole genome shotgun (WGS) entry which is preliminary data.</text>
</comment>
<keyword evidence="6" id="KW-0256">Endoplasmic reticulum</keyword>
<sequence length="710" mass="77820">MTKRVAIVGAGCSGLAAIKSCLEEDLLPLCFESSSDIGGLWNFTEEIVDKRGCVMSSTIINTSKEMMAFSDFPPPKEFPNFMPHSKVLEYFRLYAEKFQLLQHIRFNTEVVSIRRGERTFPDKKLQVCEQLLGDKGNVRTGCCRNNITAGFQCPYDNVCSGTQCSGDNISAEPQCSGDNISAEPQCSDENISAEPQCSDYNISAEPQCSKDETNAETQGSLTNIIALSHCHQNNTNAGSQCSSRDTSPVSRCSSDNINTVPQYSRNNINAGIECSSDNINDTPHCSSDNISAGLQCSNGCINAPPQCSPDLINNGPKRKEPSSFNDVSTNGNLNQSRNEDINSPSVARRETTCGFISYPKLPAIPNVKDPDEMNIDQGASEQTAQWEVWVKDKTKGSVAVYYFDCVLVCSGHHADISMPDFPGQSTFKGRIIHSRDLRRANEVAGSRHVVVGIGNSGCDAAVALSGAGKQVYLSTRRGTWLMQRLQKHGLPADVAYMNRVVFAIALRLPSWILNKSAELHLNKAVDHTLYGLRPKHAPLATHPTVNDELPNKIACGHVILKPDIDSFTEFGVKFGDGTVADDVDTVVMATGYKIGFPFLDESIIEVKGNQSPLYLYMFPPALTPPTLAVIGCVQAEGALVPVTEMQCRVAVRVFTNNVKLPSQRQMMKDVDARKRTMETRYIHTERHTVQVSFLPYMDELAAMVGCQPKI</sequence>
<evidence type="ECO:0000256" key="2">
    <source>
        <dbReference type="ARBA" id="ARBA00004389"/>
    </source>
</evidence>
<keyword evidence="7" id="KW-0274">FAD</keyword>
<dbReference type="OrthoDB" id="66881at2759"/>
<comment type="catalytic activity">
    <reaction evidence="19">
        <text>hypotaurine + NADH + O2 + H(+) = taurine + NAD(+) + H2O</text>
        <dbReference type="Rhea" id="RHEA:74111"/>
        <dbReference type="ChEBI" id="CHEBI:15377"/>
        <dbReference type="ChEBI" id="CHEBI:15378"/>
        <dbReference type="ChEBI" id="CHEBI:15379"/>
        <dbReference type="ChEBI" id="CHEBI:57540"/>
        <dbReference type="ChEBI" id="CHEBI:57853"/>
        <dbReference type="ChEBI" id="CHEBI:57945"/>
        <dbReference type="ChEBI" id="CHEBI:507393"/>
        <dbReference type="EC" id="1.14.13.8"/>
    </reaction>
    <physiologicalReaction direction="left-to-right" evidence="19">
        <dbReference type="Rhea" id="RHEA:74112"/>
    </physiologicalReaction>
</comment>
<keyword evidence="12" id="KW-0472">Membrane</keyword>
<keyword evidence="4" id="KW-0285">Flavoprotein</keyword>
<gene>
    <name evidence="24" type="ORF">CUNI_LOCUS13291</name>
</gene>
<dbReference type="AlphaFoldDB" id="A0A8S3ZE63"/>
<keyword evidence="10" id="KW-0560">Oxidoreductase</keyword>
<dbReference type="PRINTS" id="PR00370">
    <property type="entry name" value="FMOXYGENASE"/>
</dbReference>
<evidence type="ECO:0000256" key="7">
    <source>
        <dbReference type="ARBA" id="ARBA00022827"/>
    </source>
</evidence>
<reference evidence="24" key="1">
    <citation type="submission" date="2021-04" db="EMBL/GenBank/DDBJ databases">
        <authorList>
            <consortium name="Molecular Ecology Group"/>
        </authorList>
    </citation>
    <scope>NUCLEOTIDE SEQUENCE</scope>
</reference>
<keyword evidence="11" id="KW-0503">Monooxygenase</keyword>
<dbReference type="InterPro" id="IPR000960">
    <property type="entry name" value="Flavin_mOase"/>
</dbReference>
<keyword evidence="9" id="KW-1133">Transmembrane helix</keyword>
<evidence type="ECO:0000313" key="24">
    <source>
        <dbReference type="EMBL" id="CAG5127733.1"/>
    </source>
</evidence>
<evidence type="ECO:0000256" key="8">
    <source>
        <dbReference type="ARBA" id="ARBA00022857"/>
    </source>
</evidence>
<evidence type="ECO:0000256" key="1">
    <source>
        <dbReference type="ARBA" id="ARBA00001974"/>
    </source>
</evidence>
<dbReference type="InterPro" id="IPR020946">
    <property type="entry name" value="Flavin_mOase-like"/>
</dbReference>
<feature type="region of interest" description="Disordered" evidence="23">
    <location>
        <begin position="311"/>
        <end position="345"/>
    </location>
</feature>
<dbReference type="GO" id="GO:0034899">
    <property type="term" value="F:trimethylamine monooxygenase activity"/>
    <property type="evidence" value="ECO:0007669"/>
    <property type="project" value="UniProtKB-EC"/>
</dbReference>
<dbReference type="InterPro" id="IPR050346">
    <property type="entry name" value="FMO-like"/>
</dbReference>
<accession>A0A8S3ZE63</accession>
<proteinExistence type="inferred from homology"/>
<evidence type="ECO:0000256" key="23">
    <source>
        <dbReference type="SAM" id="MobiDB-lite"/>
    </source>
</evidence>
<organism evidence="24 25">
    <name type="scientific">Candidula unifasciata</name>
    <dbReference type="NCBI Taxonomy" id="100452"/>
    <lineage>
        <taxon>Eukaryota</taxon>
        <taxon>Metazoa</taxon>
        <taxon>Spiralia</taxon>
        <taxon>Lophotrochozoa</taxon>
        <taxon>Mollusca</taxon>
        <taxon>Gastropoda</taxon>
        <taxon>Heterobranchia</taxon>
        <taxon>Euthyneura</taxon>
        <taxon>Panpulmonata</taxon>
        <taxon>Eupulmonata</taxon>
        <taxon>Stylommatophora</taxon>
        <taxon>Helicina</taxon>
        <taxon>Helicoidea</taxon>
        <taxon>Geomitridae</taxon>
        <taxon>Candidula</taxon>
    </lineage>
</organism>
<protein>
    <recommendedName>
        <fullName evidence="15">Flavin-containing monooxygenase 1</fullName>
        <ecNumber evidence="14">1.14.13.148</ecNumber>
    </recommendedName>
    <alternativeName>
        <fullName evidence="17">Dimethylaniline monooxygenase [N-oxide-forming] 1</fullName>
    </alternativeName>
    <alternativeName>
        <fullName evidence="13">Dimethylaniline oxidase 1</fullName>
    </alternativeName>
    <alternativeName>
        <fullName evidence="16">Trimethylamine monooxygenase</fullName>
    </alternativeName>
</protein>
<comment type="catalytic activity">
    <reaction evidence="21">
        <text>trimethylamine + NADPH + O2 = trimethylamine N-oxide + NADP(+) + H2O</text>
        <dbReference type="Rhea" id="RHEA:31979"/>
        <dbReference type="ChEBI" id="CHEBI:15377"/>
        <dbReference type="ChEBI" id="CHEBI:15379"/>
        <dbReference type="ChEBI" id="CHEBI:15724"/>
        <dbReference type="ChEBI" id="CHEBI:57783"/>
        <dbReference type="ChEBI" id="CHEBI:58349"/>
        <dbReference type="ChEBI" id="CHEBI:58389"/>
        <dbReference type="EC" id="1.14.13.148"/>
    </reaction>
    <physiologicalReaction direction="left-to-right" evidence="21">
        <dbReference type="Rhea" id="RHEA:31980"/>
    </physiologicalReaction>
</comment>
<keyword evidence="8" id="KW-0521">NADP</keyword>
<evidence type="ECO:0000256" key="14">
    <source>
        <dbReference type="ARBA" id="ARBA00034528"/>
    </source>
</evidence>
<dbReference type="GO" id="GO:0050661">
    <property type="term" value="F:NADP binding"/>
    <property type="evidence" value="ECO:0007669"/>
    <property type="project" value="InterPro"/>
</dbReference>
<evidence type="ECO:0000313" key="25">
    <source>
        <dbReference type="Proteomes" id="UP000678393"/>
    </source>
</evidence>
<evidence type="ECO:0000256" key="19">
    <source>
        <dbReference type="ARBA" id="ARBA00047338"/>
    </source>
</evidence>
<dbReference type="SUPFAM" id="SSF51905">
    <property type="entry name" value="FAD/NAD(P)-binding domain"/>
    <property type="match status" value="1"/>
</dbReference>
<comment type="function">
    <text evidence="18">Broad spectrum monooxygenase that catalyzes the oxygenation of a wide variety of nitrogen- and sulfur-containing compounds including xenobiotics. Catalyzes the S-oxygenation of hypotaurine to produce taurine, an organic osmolyte involved in cell volume regulation as well as a variety of cytoprotective and developmental processes. In vitro, catalyzes the N-oxygenation of trimethylamine (TMA) to produce trimethylamine N-oxide (TMAO) and could therefore participate to the detoxification of this compound that is generated by the action of gut microbiota from dietary precursors such as choline, choline containing compounds, betaine or L-carnitine.</text>
</comment>